<evidence type="ECO:0000259" key="7">
    <source>
        <dbReference type="Pfam" id="PF00482"/>
    </source>
</evidence>
<dbReference type="RefSeq" id="WP_434086142.1">
    <property type="nucleotide sequence ID" value="NZ_AP026978.1"/>
</dbReference>
<evidence type="ECO:0000313" key="9">
    <source>
        <dbReference type="Proteomes" id="UP001317870"/>
    </source>
</evidence>
<evidence type="ECO:0000256" key="3">
    <source>
        <dbReference type="ARBA" id="ARBA00022692"/>
    </source>
</evidence>
<keyword evidence="4 6" id="KW-1133">Transmembrane helix</keyword>
<evidence type="ECO:0000256" key="1">
    <source>
        <dbReference type="ARBA" id="ARBA00004651"/>
    </source>
</evidence>
<dbReference type="Pfam" id="PF00482">
    <property type="entry name" value="T2SSF"/>
    <property type="match status" value="1"/>
</dbReference>
<protein>
    <submittedName>
        <fullName evidence="8">Type II secretion system protein F</fullName>
    </submittedName>
</protein>
<evidence type="ECO:0000256" key="2">
    <source>
        <dbReference type="ARBA" id="ARBA00022475"/>
    </source>
</evidence>
<evidence type="ECO:0000313" key="8">
    <source>
        <dbReference type="EMBL" id="BDT96981.1"/>
    </source>
</evidence>
<keyword evidence="9" id="KW-1185">Reference proteome</keyword>
<feature type="domain" description="Type II secretion system protein GspF" evidence="7">
    <location>
        <begin position="62"/>
        <end position="188"/>
    </location>
</feature>
<dbReference type="PANTHER" id="PTHR35007:SF3">
    <property type="entry name" value="POSSIBLE CONSERVED ALANINE RICH MEMBRANE PROTEIN"/>
    <property type="match status" value="1"/>
</dbReference>
<dbReference type="Proteomes" id="UP001317870">
    <property type="component" value="Chromosome"/>
</dbReference>
<feature type="transmembrane region" description="Helical" evidence="6">
    <location>
        <begin position="182"/>
        <end position="203"/>
    </location>
</feature>
<dbReference type="EMBL" id="AP026978">
    <property type="protein sequence ID" value="BDT96981.1"/>
    <property type="molecule type" value="Genomic_DNA"/>
</dbReference>
<keyword evidence="3 6" id="KW-0812">Transmembrane</keyword>
<sequence length="208" mass="20906">MMGFTPGAALPLLLVAAALVLLPGRVAVNRRLRALGGTPNEPAEPSHRAKQAMDPLAVASVLDLLAACLRAGLPMAGAARAVAPQAPEGFGDALRRAADLLALGADASTAWAQVAGDANGRPGTEEVESLARMARRSARSGSSLAAAVTELAEQRRSAVEDVAAAKAERAGVLIGGPLGLCFLPAFVCLGIVPVVIGLAGRVLEGGLL</sequence>
<keyword evidence="2" id="KW-1003">Cell membrane</keyword>
<accession>A0ABM8CQY9</accession>
<dbReference type="PANTHER" id="PTHR35007">
    <property type="entry name" value="INTEGRAL MEMBRANE PROTEIN-RELATED"/>
    <property type="match status" value="1"/>
</dbReference>
<evidence type="ECO:0000256" key="4">
    <source>
        <dbReference type="ARBA" id="ARBA00022989"/>
    </source>
</evidence>
<proteinExistence type="predicted"/>
<gene>
    <name evidence="8" type="ORF">IFM12276_00100</name>
</gene>
<organism evidence="8 9">
    <name type="scientific">Nocardia sputorum</name>
    <dbReference type="NCBI Taxonomy" id="2984338"/>
    <lineage>
        <taxon>Bacteria</taxon>
        <taxon>Bacillati</taxon>
        <taxon>Actinomycetota</taxon>
        <taxon>Actinomycetes</taxon>
        <taxon>Mycobacteriales</taxon>
        <taxon>Nocardiaceae</taxon>
        <taxon>Nocardia</taxon>
    </lineage>
</organism>
<reference evidence="8 9" key="1">
    <citation type="submission" date="2022-11" db="EMBL/GenBank/DDBJ databases">
        <title>Genome Sequencing of Nocardia sp. ON39_IFM12276 and assembly.</title>
        <authorList>
            <person name="Shimojima M."/>
            <person name="Toyokawa M."/>
            <person name="Uesaka K."/>
        </authorList>
    </citation>
    <scope>NUCLEOTIDE SEQUENCE [LARGE SCALE GENOMIC DNA]</scope>
    <source>
        <strain evidence="8 9">IFM 12276</strain>
    </source>
</reference>
<comment type="subcellular location">
    <subcellularLocation>
        <location evidence="1">Cell membrane</location>
        <topology evidence="1">Multi-pass membrane protein</topology>
    </subcellularLocation>
</comment>
<evidence type="ECO:0000256" key="6">
    <source>
        <dbReference type="SAM" id="Phobius"/>
    </source>
</evidence>
<name>A0ABM8CQY9_9NOCA</name>
<evidence type="ECO:0000256" key="5">
    <source>
        <dbReference type="ARBA" id="ARBA00023136"/>
    </source>
</evidence>
<dbReference type="InterPro" id="IPR018076">
    <property type="entry name" value="T2SS_GspF_dom"/>
</dbReference>
<keyword evidence="5 6" id="KW-0472">Membrane</keyword>